<dbReference type="RefSeq" id="WP_307355749.1">
    <property type="nucleotide sequence ID" value="NZ_BAAACJ010000001.1"/>
</dbReference>
<protein>
    <submittedName>
        <fullName evidence="1">Uncharacterized protein</fullName>
    </submittedName>
</protein>
<organism evidence="1 2">
    <name type="scientific">Hathewaya limosa</name>
    <name type="common">Clostridium limosum</name>
    <dbReference type="NCBI Taxonomy" id="1536"/>
    <lineage>
        <taxon>Bacteria</taxon>
        <taxon>Bacillati</taxon>
        <taxon>Bacillota</taxon>
        <taxon>Clostridia</taxon>
        <taxon>Eubacteriales</taxon>
        <taxon>Clostridiaceae</taxon>
        <taxon>Hathewaya</taxon>
    </lineage>
</organism>
<keyword evidence="2" id="KW-1185">Reference proteome</keyword>
<name>A0ABU0JUK9_HATLI</name>
<reference evidence="1 2" key="1">
    <citation type="submission" date="2023-07" db="EMBL/GenBank/DDBJ databases">
        <title>Genomic Encyclopedia of Type Strains, Phase IV (KMG-IV): sequencing the most valuable type-strain genomes for metagenomic binning, comparative biology and taxonomic classification.</title>
        <authorList>
            <person name="Goeker M."/>
        </authorList>
    </citation>
    <scope>NUCLEOTIDE SEQUENCE [LARGE SCALE GENOMIC DNA]</scope>
    <source>
        <strain evidence="1 2">DSM 1400</strain>
    </source>
</reference>
<dbReference type="EMBL" id="JAUSWN010000011">
    <property type="protein sequence ID" value="MDQ0479813.1"/>
    <property type="molecule type" value="Genomic_DNA"/>
</dbReference>
<evidence type="ECO:0000313" key="1">
    <source>
        <dbReference type="EMBL" id="MDQ0479813.1"/>
    </source>
</evidence>
<dbReference type="Proteomes" id="UP001224418">
    <property type="component" value="Unassembled WGS sequence"/>
</dbReference>
<comment type="caution">
    <text evidence="1">The sequence shown here is derived from an EMBL/GenBank/DDBJ whole genome shotgun (WGS) entry which is preliminary data.</text>
</comment>
<sequence length="136" mass="16418">MIICAFVLLLGLYENTLKLSDVKYYVERHRILKEYSDIEDKKEKMFSELYGYLKRNLENKDLKDRNKEDVLKEILKDNYKTFSISEDKFSLRLNEKGEIIFVYPYEKRAYKEISYCIKLEDNKLFLIEMNSKVING</sequence>
<accession>A0ABU0JUK9</accession>
<proteinExistence type="predicted"/>
<gene>
    <name evidence="1" type="ORF">QOZ93_001555</name>
</gene>
<evidence type="ECO:0000313" key="2">
    <source>
        <dbReference type="Proteomes" id="UP001224418"/>
    </source>
</evidence>